<evidence type="ECO:0000313" key="11">
    <source>
        <dbReference type="Proteomes" id="UP001200642"/>
    </source>
</evidence>
<gene>
    <name evidence="10" type="ORF">K8352_09985</name>
</gene>
<evidence type="ECO:0000256" key="5">
    <source>
        <dbReference type="ARBA" id="ARBA00023012"/>
    </source>
</evidence>
<dbReference type="InterPro" id="IPR050482">
    <property type="entry name" value="Sensor_HK_TwoCompSys"/>
</dbReference>
<evidence type="ECO:0000256" key="2">
    <source>
        <dbReference type="ARBA" id="ARBA00012438"/>
    </source>
</evidence>
<dbReference type="AlphaFoldDB" id="A0AAE3EWQ8"/>
<feature type="domain" description="Histidine kinase" evidence="9">
    <location>
        <begin position="595"/>
        <end position="682"/>
    </location>
</feature>
<dbReference type="Proteomes" id="UP001200642">
    <property type="component" value="Unassembled WGS sequence"/>
</dbReference>
<evidence type="ECO:0000256" key="3">
    <source>
        <dbReference type="ARBA" id="ARBA00022679"/>
    </source>
</evidence>
<sequence>MTDPTKPTTRKSVSFLLVFLFFLGCNPAVKDKDSTPNQAVLDSISQWVATGKNSYLTKKAREKNLEKAYRSAVNLQSDSLKARYLSEISLGYLRLKDSAFFRTTNNMALEWSEKTRDSNSIANNHWDLASFFKQHTEEDSAYYHYSKAQKIYSALKDDYHSGRMLYSMAIVQSDIKDYTGSEISTIKAIELLKPLEKYKQLYNCYNNLGTLSNALKEYDRALAYHNQALSYLKKVKKKGHLEQVTENNIGIVYEGLGQHQNAIAQFKMVLASEDLRKNDPRFYAKVLDNLAYNRFKLKDTLQVETQLNTALQIRDSLADQSGKAVSHYNLAEYFLFKKDTLSALKHAQEAKGFALESSNNKRLLKTLELLPRVDPKNAVTYTQEYMALNDSLLHEERQNRNKFERIRFETDEVIEKNQLLARQKQLFLGIALGIFLLGVAVLVIISQRIKNQRLKFKQRQQETDREIFNLMLAQSGKIEEGKQLEQKRVSQELHDGILGQMLGIRLVLSGLNNRTDEKAMVQRGELIKKLQDVEEEVRTISHELNDASYEKIHNFIHSIQDLISTYEVSTGIKCQFDYDSAMDWDQLNGELKINIYRIVQESLQNGAKHARCKNLSIHFKRSDGNLQIVVEDDGQGFDVRKGKAGIGLKNIDSRTKKMGGSWTIKSKIGIGTKLAVQLPIKKESMKVDHNSKSQVMG</sequence>
<evidence type="ECO:0000256" key="4">
    <source>
        <dbReference type="ARBA" id="ARBA00022777"/>
    </source>
</evidence>
<dbReference type="InterPro" id="IPR036890">
    <property type="entry name" value="HATPase_C_sf"/>
</dbReference>
<feature type="chain" id="PRO_5042191089" description="histidine kinase" evidence="8">
    <location>
        <begin position="31"/>
        <end position="697"/>
    </location>
</feature>
<evidence type="ECO:0000256" key="6">
    <source>
        <dbReference type="SAM" id="Coils"/>
    </source>
</evidence>
<dbReference type="PRINTS" id="PR00344">
    <property type="entry name" value="BCTRLSENSOR"/>
</dbReference>
<feature type="coiled-coil region" evidence="6">
    <location>
        <begin position="523"/>
        <end position="550"/>
    </location>
</feature>
<feature type="transmembrane region" description="Helical" evidence="7">
    <location>
        <begin position="426"/>
        <end position="445"/>
    </location>
</feature>
<accession>A0AAE3EWQ8</accession>
<dbReference type="Pfam" id="PF02518">
    <property type="entry name" value="HATPase_c"/>
    <property type="match status" value="1"/>
</dbReference>
<comment type="catalytic activity">
    <reaction evidence="1">
        <text>ATP + protein L-histidine = ADP + protein N-phospho-L-histidine.</text>
        <dbReference type="EC" id="2.7.13.3"/>
    </reaction>
</comment>
<evidence type="ECO:0000313" key="10">
    <source>
        <dbReference type="EMBL" id="MCG2461076.1"/>
    </source>
</evidence>
<dbReference type="Gene3D" id="1.25.40.10">
    <property type="entry name" value="Tetratricopeptide repeat domain"/>
    <property type="match status" value="1"/>
</dbReference>
<dbReference type="PANTHER" id="PTHR24421:SF10">
    <property type="entry name" value="NITRATE_NITRITE SENSOR PROTEIN NARQ"/>
    <property type="match status" value="1"/>
</dbReference>
<evidence type="ECO:0000259" key="9">
    <source>
        <dbReference type="PROSITE" id="PS50109"/>
    </source>
</evidence>
<feature type="signal peptide" evidence="8">
    <location>
        <begin position="1"/>
        <end position="30"/>
    </location>
</feature>
<dbReference type="GO" id="GO:0000160">
    <property type="term" value="P:phosphorelay signal transduction system"/>
    <property type="evidence" value="ECO:0007669"/>
    <property type="project" value="UniProtKB-KW"/>
</dbReference>
<evidence type="ECO:0000256" key="8">
    <source>
        <dbReference type="SAM" id="SignalP"/>
    </source>
</evidence>
<dbReference type="InterPro" id="IPR019734">
    <property type="entry name" value="TPR_rpt"/>
</dbReference>
<dbReference type="PANTHER" id="PTHR24421">
    <property type="entry name" value="NITRATE/NITRITE SENSOR PROTEIN NARX-RELATED"/>
    <property type="match status" value="1"/>
</dbReference>
<dbReference type="SMART" id="SM00028">
    <property type="entry name" value="TPR"/>
    <property type="match status" value="5"/>
</dbReference>
<keyword evidence="3" id="KW-0808">Transferase</keyword>
<dbReference type="SMART" id="SM00387">
    <property type="entry name" value="HATPase_c"/>
    <property type="match status" value="1"/>
</dbReference>
<evidence type="ECO:0000256" key="7">
    <source>
        <dbReference type="SAM" id="Phobius"/>
    </source>
</evidence>
<dbReference type="InterPro" id="IPR005467">
    <property type="entry name" value="His_kinase_dom"/>
</dbReference>
<name>A0AAE3EWQ8_9FLAO</name>
<dbReference type="EMBL" id="JAIRBC010000013">
    <property type="protein sequence ID" value="MCG2461076.1"/>
    <property type="molecule type" value="Genomic_DNA"/>
</dbReference>
<keyword evidence="11" id="KW-1185">Reference proteome</keyword>
<dbReference type="PROSITE" id="PS50109">
    <property type="entry name" value="HIS_KIN"/>
    <property type="match status" value="1"/>
</dbReference>
<dbReference type="Gene3D" id="3.30.565.10">
    <property type="entry name" value="Histidine kinase-like ATPase, C-terminal domain"/>
    <property type="match status" value="1"/>
</dbReference>
<dbReference type="RefSeq" id="WP_317902224.1">
    <property type="nucleotide sequence ID" value="NZ_JAIRBC010000013.1"/>
</dbReference>
<keyword evidence="7" id="KW-0812">Transmembrane</keyword>
<keyword evidence="6" id="KW-0175">Coiled coil</keyword>
<dbReference type="Pfam" id="PF13424">
    <property type="entry name" value="TPR_12"/>
    <property type="match status" value="1"/>
</dbReference>
<keyword evidence="7" id="KW-0472">Membrane</keyword>
<dbReference type="SUPFAM" id="SSF48452">
    <property type="entry name" value="TPR-like"/>
    <property type="match status" value="1"/>
</dbReference>
<keyword evidence="4" id="KW-0418">Kinase</keyword>
<dbReference type="CDD" id="cd16917">
    <property type="entry name" value="HATPase_UhpB-NarQ-NarX-like"/>
    <property type="match status" value="1"/>
</dbReference>
<dbReference type="InterPro" id="IPR003594">
    <property type="entry name" value="HATPase_dom"/>
</dbReference>
<comment type="caution">
    <text evidence="10">The sequence shown here is derived from an EMBL/GenBank/DDBJ whole genome shotgun (WGS) entry which is preliminary data.</text>
</comment>
<dbReference type="SUPFAM" id="SSF55874">
    <property type="entry name" value="ATPase domain of HSP90 chaperone/DNA topoisomerase II/histidine kinase"/>
    <property type="match status" value="1"/>
</dbReference>
<protein>
    <recommendedName>
        <fullName evidence="2">histidine kinase</fullName>
        <ecNumber evidence="2">2.7.13.3</ecNumber>
    </recommendedName>
</protein>
<proteinExistence type="predicted"/>
<organism evidence="10 11">
    <name type="scientific">Cerina litoralis</name>
    <dbReference type="NCBI Taxonomy" id="2874477"/>
    <lineage>
        <taxon>Bacteria</taxon>
        <taxon>Pseudomonadati</taxon>
        <taxon>Bacteroidota</taxon>
        <taxon>Flavobacteriia</taxon>
        <taxon>Flavobacteriales</taxon>
        <taxon>Flavobacteriaceae</taxon>
        <taxon>Cerina</taxon>
    </lineage>
</organism>
<keyword evidence="7" id="KW-1133">Transmembrane helix</keyword>
<evidence type="ECO:0000256" key="1">
    <source>
        <dbReference type="ARBA" id="ARBA00000085"/>
    </source>
</evidence>
<dbReference type="InterPro" id="IPR004358">
    <property type="entry name" value="Sig_transdc_His_kin-like_C"/>
</dbReference>
<dbReference type="EC" id="2.7.13.3" evidence="2"/>
<dbReference type="PROSITE" id="PS51257">
    <property type="entry name" value="PROKAR_LIPOPROTEIN"/>
    <property type="match status" value="1"/>
</dbReference>
<reference evidence="10" key="1">
    <citation type="submission" date="2023-02" db="EMBL/GenBank/DDBJ databases">
        <title>Genome of Flavobacteriaceae gen. nov. sp. strain F89.</title>
        <authorList>
            <person name="Wang Y."/>
        </authorList>
    </citation>
    <scope>NUCLEOTIDE SEQUENCE</scope>
    <source>
        <strain evidence="10">F89</strain>
    </source>
</reference>
<keyword evidence="5" id="KW-0902">Two-component regulatory system</keyword>
<dbReference type="GO" id="GO:0004673">
    <property type="term" value="F:protein histidine kinase activity"/>
    <property type="evidence" value="ECO:0007669"/>
    <property type="project" value="UniProtKB-EC"/>
</dbReference>
<dbReference type="InterPro" id="IPR011990">
    <property type="entry name" value="TPR-like_helical_dom_sf"/>
</dbReference>
<keyword evidence="8" id="KW-0732">Signal</keyword>